<evidence type="ECO:0000259" key="14">
    <source>
        <dbReference type="PROSITE" id="PS50109"/>
    </source>
</evidence>
<dbReference type="InterPro" id="IPR050980">
    <property type="entry name" value="2C_sensor_his_kinase"/>
</dbReference>
<dbReference type="GO" id="GO:0000160">
    <property type="term" value="P:phosphorelay signal transduction system"/>
    <property type="evidence" value="ECO:0007669"/>
    <property type="project" value="UniProtKB-KW"/>
</dbReference>
<keyword evidence="16" id="KW-1185">Reference proteome</keyword>
<evidence type="ECO:0000256" key="6">
    <source>
        <dbReference type="ARBA" id="ARBA00022692"/>
    </source>
</evidence>
<dbReference type="EC" id="2.7.13.3" evidence="3"/>
<keyword evidence="7" id="KW-0547">Nucleotide-binding</keyword>
<dbReference type="Gene3D" id="3.30.565.10">
    <property type="entry name" value="Histidine kinase-like ATPase, C-terminal domain"/>
    <property type="match status" value="1"/>
</dbReference>
<feature type="domain" description="Histidine kinase" evidence="14">
    <location>
        <begin position="501"/>
        <end position="611"/>
    </location>
</feature>
<feature type="compositionally biased region" description="Basic and acidic residues" evidence="12">
    <location>
        <begin position="1019"/>
        <end position="1028"/>
    </location>
</feature>
<dbReference type="InterPro" id="IPR003660">
    <property type="entry name" value="HAMP_dom"/>
</dbReference>
<evidence type="ECO:0000256" key="11">
    <source>
        <dbReference type="ARBA" id="ARBA00023012"/>
    </source>
</evidence>
<dbReference type="GO" id="GO:0005524">
    <property type="term" value="F:ATP binding"/>
    <property type="evidence" value="ECO:0007669"/>
    <property type="project" value="UniProtKB-KW"/>
</dbReference>
<keyword evidence="6 13" id="KW-0812">Transmembrane</keyword>
<dbReference type="STRING" id="1415166.NONO_c67800"/>
<feature type="transmembrane region" description="Helical" evidence="13">
    <location>
        <begin position="20"/>
        <end position="38"/>
    </location>
</feature>
<evidence type="ECO:0000313" key="15">
    <source>
        <dbReference type="EMBL" id="AHH21547.1"/>
    </source>
</evidence>
<dbReference type="KEGG" id="nno:NONO_c67800"/>
<feature type="compositionally biased region" description="Basic and acidic residues" evidence="12">
    <location>
        <begin position="836"/>
        <end position="845"/>
    </location>
</feature>
<protein>
    <recommendedName>
        <fullName evidence="3">histidine kinase</fullName>
        <ecNumber evidence="3">2.7.13.3</ecNumber>
    </recommendedName>
</protein>
<name>W5TQM1_9NOCA</name>
<reference evidence="15 16" key="1">
    <citation type="journal article" date="2014" name="Appl. Environ. Microbiol.">
        <title>Insights into the Microbial Degradation of Rubber and Gutta-Percha by Analysis of the Complete Genome of Nocardia nova SH22a.</title>
        <authorList>
            <person name="Luo Q."/>
            <person name="Hiessl S."/>
            <person name="Poehlein A."/>
            <person name="Daniel R."/>
            <person name="Steinbuchel A."/>
        </authorList>
    </citation>
    <scope>NUCLEOTIDE SEQUENCE [LARGE SCALE GENOMIC DNA]</scope>
    <source>
        <strain evidence="15">SH22a</strain>
    </source>
</reference>
<feature type="compositionally biased region" description="Basic and acidic residues" evidence="12">
    <location>
        <begin position="783"/>
        <end position="807"/>
    </location>
</feature>
<dbReference type="InterPro" id="IPR003594">
    <property type="entry name" value="HATPase_dom"/>
</dbReference>
<evidence type="ECO:0000256" key="13">
    <source>
        <dbReference type="SAM" id="Phobius"/>
    </source>
</evidence>
<feature type="compositionally biased region" description="Basic and acidic residues" evidence="12">
    <location>
        <begin position="975"/>
        <end position="984"/>
    </location>
</feature>
<feature type="compositionally biased region" description="Basic and acidic residues" evidence="12">
    <location>
        <begin position="715"/>
        <end position="753"/>
    </location>
</feature>
<comment type="subcellular location">
    <subcellularLocation>
        <location evidence="2">Membrane</location>
    </subcellularLocation>
</comment>
<dbReference type="GO" id="GO:0016020">
    <property type="term" value="C:membrane"/>
    <property type="evidence" value="ECO:0007669"/>
    <property type="project" value="UniProtKB-SubCell"/>
</dbReference>
<feature type="compositionally biased region" description="Polar residues" evidence="12">
    <location>
        <begin position="754"/>
        <end position="771"/>
    </location>
</feature>
<gene>
    <name evidence="15" type="ORF">NONO_c67800</name>
</gene>
<organism evidence="15 16">
    <name type="scientific">Nocardia nova SH22a</name>
    <dbReference type="NCBI Taxonomy" id="1415166"/>
    <lineage>
        <taxon>Bacteria</taxon>
        <taxon>Bacillati</taxon>
        <taxon>Actinomycetota</taxon>
        <taxon>Actinomycetes</taxon>
        <taxon>Mycobacteriales</taxon>
        <taxon>Nocardiaceae</taxon>
        <taxon>Nocardia</taxon>
    </lineage>
</organism>
<evidence type="ECO:0000256" key="8">
    <source>
        <dbReference type="ARBA" id="ARBA00022777"/>
    </source>
</evidence>
<feature type="region of interest" description="Disordered" evidence="12">
    <location>
        <begin position="628"/>
        <end position="855"/>
    </location>
</feature>
<dbReference type="PATRIC" id="fig|1415166.3.peg.6962"/>
<evidence type="ECO:0000256" key="10">
    <source>
        <dbReference type="ARBA" id="ARBA00022989"/>
    </source>
</evidence>
<dbReference type="InterPro" id="IPR005467">
    <property type="entry name" value="His_kinase_dom"/>
</dbReference>
<dbReference type="SMART" id="SM00304">
    <property type="entry name" value="HAMP"/>
    <property type="match status" value="2"/>
</dbReference>
<dbReference type="EMBL" id="CP006850">
    <property type="protein sequence ID" value="AHH21547.1"/>
    <property type="molecule type" value="Genomic_DNA"/>
</dbReference>
<evidence type="ECO:0000256" key="12">
    <source>
        <dbReference type="SAM" id="MobiDB-lite"/>
    </source>
</evidence>
<keyword evidence="13" id="KW-0472">Membrane</keyword>
<evidence type="ECO:0000256" key="7">
    <source>
        <dbReference type="ARBA" id="ARBA00022741"/>
    </source>
</evidence>
<dbReference type="GO" id="GO:0004673">
    <property type="term" value="F:protein histidine kinase activity"/>
    <property type="evidence" value="ECO:0007669"/>
    <property type="project" value="UniProtKB-EC"/>
</dbReference>
<keyword evidence="9" id="KW-0067">ATP-binding</keyword>
<dbReference type="AlphaFoldDB" id="W5TQM1"/>
<feature type="region of interest" description="Disordered" evidence="12">
    <location>
        <begin position="870"/>
        <end position="906"/>
    </location>
</feature>
<dbReference type="HOGENOM" id="CLU_002554_1_0_11"/>
<dbReference type="PANTHER" id="PTHR44936:SF9">
    <property type="entry name" value="SENSOR PROTEIN CREC"/>
    <property type="match status" value="1"/>
</dbReference>
<feature type="compositionally biased region" description="Polar residues" evidence="12">
    <location>
        <begin position="1031"/>
        <end position="1040"/>
    </location>
</feature>
<evidence type="ECO:0000313" key="16">
    <source>
        <dbReference type="Proteomes" id="UP000019150"/>
    </source>
</evidence>
<evidence type="ECO:0000256" key="3">
    <source>
        <dbReference type="ARBA" id="ARBA00012438"/>
    </source>
</evidence>
<dbReference type="Pfam" id="PF02518">
    <property type="entry name" value="HATPase_c"/>
    <property type="match status" value="1"/>
</dbReference>
<dbReference type="SUPFAM" id="SSF55874">
    <property type="entry name" value="ATPase domain of HSP90 chaperone/DNA topoisomerase II/histidine kinase"/>
    <property type="match status" value="1"/>
</dbReference>
<evidence type="ECO:0000256" key="1">
    <source>
        <dbReference type="ARBA" id="ARBA00000085"/>
    </source>
</evidence>
<dbReference type="Proteomes" id="UP000019150">
    <property type="component" value="Chromosome"/>
</dbReference>
<feature type="region of interest" description="Disordered" evidence="12">
    <location>
        <begin position="918"/>
        <end position="1040"/>
    </location>
</feature>
<keyword evidence="10 13" id="KW-1133">Transmembrane helix</keyword>
<dbReference type="InterPro" id="IPR036890">
    <property type="entry name" value="HATPase_C_sf"/>
</dbReference>
<dbReference type="CDD" id="cd06225">
    <property type="entry name" value="HAMP"/>
    <property type="match status" value="1"/>
</dbReference>
<evidence type="ECO:0000256" key="5">
    <source>
        <dbReference type="ARBA" id="ARBA00022679"/>
    </source>
</evidence>
<dbReference type="PROSITE" id="PS50109">
    <property type="entry name" value="HIS_KIN"/>
    <property type="match status" value="1"/>
</dbReference>
<dbReference type="RefSeq" id="WP_025352848.1">
    <property type="nucleotide sequence ID" value="NZ_CP006850.1"/>
</dbReference>
<keyword evidence="8 15" id="KW-0418">Kinase</keyword>
<evidence type="ECO:0000256" key="9">
    <source>
        <dbReference type="ARBA" id="ARBA00022840"/>
    </source>
</evidence>
<evidence type="ECO:0000256" key="4">
    <source>
        <dbReference type="ARBA" id="ARBA00022553"/>
    </source>
</evidence>
<feature type="transmembrane region" description="Helical" evidence="13">
    <location>
        <begin position="298"/>
        <end position="320"/>
    </location>
</feature>
<feature type="compositionally biased region" description="Low complexity" evidence="12">
    <location>
        <begin position="926"/>
        <end position="949"/>
    </location>
</feature>
<keyword evidence="4" id="KW-0597">Phosphoprotein</keyword>
<evidence type="ECO:0000256" key="2">
    <source>
        <dbReference type="ARBA" id="ARBA00004370"/>
    </source>
</evidence>
<proteinExistence type="predicted"/>
<feature type="compositionally biased region" description="Acidic residues" evidence="12">
    <location>
        <begin position="808"/>
        <end position="817"/>
    </location>
</feature>
<keyword evidence="5" id="KW-0808">Transferase</keyword>
<dbReference type="PANTHER" id="PTHR44936">
    <property type="entry name" value="SENSOR PROTEIN CREC"/>
    <property type="match status" value="1"/>
</dbReference>
<sequence>MVTAPRPWQKSLSNLSVTSKVGIVLLLPVVLASAFAVLRIKDELGTISQLDTAAEQARVIRPSLDFASAANDLAVTIGNVGAPQSALDQSAARFDQAAADLQTALQNSPTDKRVSVQLTDALASGRTMRNNLHGGAPQEVVKQAGEVNNHISNAVSSLATPKETTVERYYVQMGVVAIARQMFIQQQLALESGEIGNNPAVLAQVLTATGAEMTMINQYAVVQPESALKPDVLLGALQTRIASMSQNAIEPIRVPGVVESMQTSTDTYAEVTNHLVDLITTGLSDRSIDARGTVLRDVSLVVVTLLAGLALALAVARSLVVPIRRLRRDSLQVAHTDLPAELAVVRGGGATPEIVPVDVQTTEEIGQLARAVDDMHRQALYLAAEQARLRLQISNMFETLSRRSQSLVEQQLSLIEDLERDEDDSGRLQSLFRLDHLATRMRRNGDNLLVLAGTALRRGHLPPVPLSDMLWSAVSQVEDYQRVEIGSVPDGIVAGEPAVDIEHLLAELIDNSLRYSPPNTPVAVSVSRAVDGGYLIEITDRGLGMSAEDMRTTNERLASGGEVTIETARRMGLFVVGRLASRHTITVGLRRTSTMAQQPGITASVHLPGALVSPAEAAAPPPITSSYTAPISDFPSPVTEFPAPGRTLTAVPNPPEKFGDNASGADAEPPRFTSSGLPQRRPGSTPDTSSQVARLTPLPDSGPGSAGDGVLRGIDLFREADEPDDGPKPDMDADTKFGDVPTRDDADGYKTESYDTSAFDTGSYRTGSYDTGSRETSDDDTADEYRADTEFRTETNLRSRPDVRADAESSDEPAESDDSARREDFFEPASGSWEPVSDREMDPPARRPAPADVRPQPIDIWAETAIMAPAQRSPDHEPAPLTRHGAILAPPRPEEQTPGKPESPTPIYQRMVSEWLVEPSSDTPGGAWSSPADAGWAAAADASAPTATSRTTGGLPIRRPGAQLVPGGVTQDDVTEARDPEEIRNNLSRHLSGVRSGRVSIQQNPPQESADDPATARYEVPRYDDAAQRYDAQQNDGGFA</sequence>
<accession>W5TQM1</accession>
<dbReference type="eggNOG" id="COG0642">
    <property type="taxonomic scope" value="Bacteria"/>
</dbReference>
<dbReference type="SMART" id="SM00387">
    <property type="entry name" value="HATPase_c"/>
    <property type="match status" value="1"/>
</dbReference>
<keyword evidence="11" id="KW-0902">Two-component regulatory system</keyword>
<comment type="catalytic activity">
    <reaction evidence="1">
        <text>ATP + protein L-histidine = ADP + protein N-phospho-L-histidine.</text>
        <dbReference type="EC" id="2.7.13.3"/>
    </reaction>
</comment>
<dbReference type="Gene3D" id="6.10.340.10">
    <property type="match status" value="1"/>
</dbReference>